<gene>
    <name evidence="1" type="ORF">KIN20_016497</name>
</gene>
<keyword evidence="2" id="KW-1185">Reference proteome</keyword>
<comment type="caution">
    <text evidence="1">The sequence shown here is derived from an EMBL/GenBank/DDBJ whole genome shotgun (WGS) entry which is preliminary data.</text>
</comment>
<dbReference type="AlphaFoldDB" id="A0AAD5QQT6"/>
<reference evidence="1" key="1">
    <citation type="submission" date="2021-06" db="EMBL/GenBank/DDBJ databases">
        <title>Parelaphostrongylus tenuis whole genome reference sequence.</title>
        <authorList>
            <person name="Garwood T.J."/>
            <person name="Larsen P.A."/>
            <person name="Fountain-Jones N.M."/>
            <person name="Garbe J.R."/>
            <person name="Macchietto M.G."/>
            <person name="Kania S.A."/>
            <person name="Gerhold R.W."/>
            <person name="Richards J.E."/>
            <person name="Wolf T.M."/>
        </authorList>
    </citation>
    <scope>NUCLEOTIDE SEQUENCE</scope>
    <source>
        <strain evidence="1">MNPRO001-30</strain>
        <tissue evidence="1">Meninges</tissue>
    </source>
</reference>
<dbReference type="EMBL" id="JAHQIW010003311">
    <property type="protein sequence ID" value="KAJ1358164.1"/>
    <property type="molecule type" value="Genomic_DNA"/>
</dbReference>
<name>A0AAD5QQT6_PARTN</name>
<proteinExistence type="predicted"/>
<dbReference type="Proteomes" id="UP001196413">
    <property type="component" value="Unassembled WGS sequence"/>
</dbReference>
<evidence type="ECO:0000313" key="1">
    <source>
        <dbReference type="EMBL" id="KAJ1358164.1"/>
    </source>
</evidence>
<organism evidence="1 2">
    <name type="scientific">Parelaphostrongylus tenuis</name>
    <name type="common">Meningeal worm</name>
    <dbReference type="NCBI Taxonomy" id="148309"/>
    <lineage>
        <taxon>Eukaryota</taxon>
        <taxon>Metazoa</taxon>
        <taxon>Ecdysozoa</taxon>
        <taxon>Nematoda</taxon>
        <taxon>Chromadorea</taxon>
        <taxon>Rhabditida</taxon>
        <taxon>Rhabditina</taxon>
        <taxon>Rhabditomorpha</taxon>
        <taxon>Strongyloidea</taxon>
        <taxon>Metastrongylidae</taxon>
        <taxon>Parelaphostrongylus</taxon>
    </lineage>
</organism>
<evidence type="ECO:0000313" key="2">
    <source>
        <dbReference type="Proteomes" id="UP001196413"/>
    </source>
</evidence>
<protein>
    <submittedName>
        <fullName evidence="1">Uncharacterized protein</fullName>
    </submittedName>
</protein>
<sequence length="53" mass="6112">MAAGVHAYINIYWRDWYIPMQGSAKAKDSVLLRSWKGETGARLVFCKCHYMTS</sequence>
<accession>A0AAD5QQT6</accession>